<keyword evidence="3" id="KW-0805">Transcription regulation</keyword>
<keyword evidence="4" id="KW-0010">Activator</keyword>
<evidence type="ECO:0000256" key="8">
    <source>
        <dbReference type="SAM" id="MobiDB-lite"/>
    </source>
</evidence>
<comment type="function">
    <text evidence="7">TAFs are components of the transcription factor IID (TFIID) complex that is essential for mediating regulation of RNA polymerase transcription.</text>
</comment>
<dbReference type="InterPro" id="IPR045127">
    <property type="entry name" value="TAF11-like"/>
</dbReference>
<evidence type="ECO:0000256" key="7">
    <source>
        <dbReference type="ARBA" id="ARBA00058775"/>
    </source>
</evidence>
<protein>
    <recommendedName>
        <fullName evidence="9">TAFII28-like protein domain-containing protein</fullName>
    </recommendedName>
</protein>
<dbReference type="PANTHER" id="PTHR13218">
    <property type="entry name" value="TRANSCRIPTION INITIATION FACTOR TFIID SUBUNIT 11-RELATED"/>
    <property type="match status" value="1"/>
</dbReference>
<name>A0A9Q1KPX3_9CARY</name>
<dbReference type="PANTHER" id="PTHR13218:SF8">
    <property type="entry name" value="TRANSCRIPTION INITIATION FACTOR TFIID SUBUNIT 11"/>
    <property type="match status" value="1"/>
</dbReference>
<dbReference type="GO" id="GO:0005669">
    <property type="term" value="C:transcription factor TFIID complex"/>
    <property type="evidence" value="ECO:0007669"/>
    <property type="project" value="InterPro"/>
</dbReference>
<dbReference type="InterPro" id="IPR009072">
    <property type="entry name" value="Histone-fold"/>
</dbReference>
<dbReference type="Gene3D" id="1.10.20.10">
    <property type="entry name" value="Histone, subunit A"/>
    <property type="match status" value="1"/>
</dbReference>
<keyword evidence="11" id="KW-1185">Reference proteome</keyword>
<evidence type="ECO:0000259" key="9">
    <source>
        <dbReference type="Pfam" id="PF04719"/>
    </source>
</evidence>
<dbReference type="EMBL" id="JAKOGI010000028">
    <property type="protein sequence ID" value="KAJ8448631.1"/>
    <property type="molecule type" value="Genomic_DNA"/>
</dbReference>
<evidence type="ECO:0000313" key="11">
    <source>
        <dbReference type="Proteomes" id="UP001153076"/>
    </source>
</evidence>
<keyword evidence="5" id="KW-0804">Transcription</keyword>
<organism evidence="10 11">
    <name type="scientific">Carnegiea gigantea</name>
    <dbReference type="NCBI Taxonomy" id="171969"/>
    <lineage>
        <taxon>Eukaryota</taxon>
        <taxon>Viridiplantae</taxon>
        <taxon>Streptophyta</taxon>
        <taxon>Embryophyta</taxon>
        <taxon>Tracheophyta</taxon>
        <taxon>Spermatophyta</taxon>
        <taxon>Magnoliopsida</taxon>
        <taxon>eudicotyledons</taxon>
        <taxon>Gunneridae</taxon>
        <taxon>Pentapetalae</taxon>
        <taxon>Caryophyllales</taxon>
        <taxon>Cactineae</taxon>
        <taxon>Cactaceae</taxon>
        <taxon>Cactoideae</taxon>
        <taxon>Echinocereeae</taxon>
        <taxon>Carnegiea</taxon>
    </lineage>
</organism>
<dbReference type="FunFam" id="1.10.20.10:FF:000055">
    <property type="entry name" value="Transcription initiation factor TFIID subunit 11"/>
    <property type="match status" value="1"/>
</dbReference>
<evidence type="ECO:0000256" key="5">
    <source>
        <dbReference type="ARBA" id="ARBA00023163"/>
    </source>
</evidence>
<dbReference type="GO" id="GO:0046982">
    <property type="term" value="F:protein heterodimerization activity"/>
    <property type="evidence" value="ECO:0007669"/>
    <property type="project" value="InterPro"/>
</dbReference>
<accession>A0A9Q1KPX3</accession>
<evidence type="ECO:0000313" key="10">
    <source>
        <dbReference type="EMBL" id="KAJ8448631.1"/>
    </source>
</evidence>
<dbReference type="OrthoDB" id="28335at2759"/>
<feature type="domain" description="TAFII28-like protein" evidence="9">
    <location>
        <begin position="111"/>
        <end position="196"/>
    </location>
</feature>
<dbReference type="Pfam" id="PF04719">
    <property type="entry name" value="TAFII28"/>
    <property type="match status" value="1"/>
</dbReference>
<keyword evidence="6" id="KW-0539">Nucleus</keyword>
<gene>
    <name evidence="10" type="ORF">Cgig2_010518</name>
</gene>
<dbReference type="CDD" id="cd08048">
    <property type="entry name" value="HFD_TAF11"/>
    <property type="match status" value="1"/>
</dbReference>
<feature type="region of interest" description="Disordered" evidence="8">
    <location>
        <begin position="1"/>
        <end position="24"/>
    </location>
</feature>
<comment type="similarity">
    <text evidence="2">Belongs to the TAF11 family.</text>
</comment>
<reference evidence="10" key="1">
    <citation type="submission" date="2022-04" db="EMBL/GenBank/DDBJ databases">
        <title>Carnegiea gigantea Genome sequencing and assembly v2.</title>
        <authorList>
            <person name="Copetti D."/>
            <person name="Sanderson M.J."/>
            <person name="Burquez A."/>
            <person name="Wojciechowski M.F."/>
        </authorList>
    </citation>
    <scope>NUCLEOTIDE SEQUENCE</scope>
    <source>
        <strain evidence="10">SGP5-SGP5p</strain>
        <tissue evidence="10">Aerial part</tissue>
    </source>
</reference>
<dbReference type="AlphaFoldDB" id="A0A9Q1KPX3"/>
<dbReference type="InterPro" id="IPR006809">
    <property type="entry name" value="TAFII28_dom"/>
</dbReference>
<dbReference type="SUPFAM" id="SSF47113">
    <property type="entry name" value="Histone-fold"/>
    <property type="match status" value="1"/>
</dbReference>
<evidence type="ECO:0000256" key="2">
    <source>
        <dbReference type="ARBA" id="ARBA00009788"/>
    </source>
</evidence>
<comment type="caution">
    <text evidence="10">The sequence shown here is derived from an EMBL/GenBank/DDBJ whole genome shotgun (WGS) entry which is preliminary data.</text>
</comment>
<evidence type="ECO:0000256" key="4">
    <source>
        <dbReference type="ARBA" id="ARBA00023159"/>
    </source>
</evidence>
<dbReference type="GO" id="GO:0051123">
    <property type="term" value="P:RNA polymerase II preinitiation complex assembly"/>
    <property type="evidence" value="ECO:0007669"/>
    <property type="project" value="InterPro"/>
</dbReference>
<comment type="subcellular location">
    <subcellularLocation>
        <location evidence="1">Nucleus</location>
    </subcellularLocation>
</comment>
<evidence type="ECO:0000256" key="3">
    <source>
        <dbReference type="ARBA" id="ARBA00023015"/>
    </source>
</evidence>
<proteinExistence type="inferred from homology"/>
<evidence type="ECO:0000256" key="6">
    <source>
        <dbReference type="ARBA" id="ARBA00023242"/>
    </source>
</evidence>
<dbReference type="GO" id="GO:0016251">
    <property type="term" value="F:RNA polymerase II general transcription initiation factor activity"/>
    <property type="evidence" value="ECO:0007669"/>
    <property type="project" value="TreeGrafter"/>
</dbReference>
<dbReference type="Proteomes" id="UP001153076">
    <property type="component" value="Unassembled WGS sequence"/>
</dbReference>
<sequence length="213" mass="23912">MKLSQDPFEAAFVEQEESPPESPITANDIEIQIGDASVDVNQRDDEVVDVISQPNVASTSTAPSASARMITQLNHKLKDEDEDDEEENMEVELGKFPSTGDPDKMAKMQTILSQFTEEQMSRYESFRRSGFQKSNMKKLLVSVTGSQKISVPMTIAVSGIAKMFVGDIVETARLVMTERKDSGPIRPCHIREAYRRLKLDGKIPRRSVSRLFR</sequence>
<evidence type="ECO:0000256" key="1">
    <source>
        <dbReference type="ARBA" id="ARBA00004123"/>
    </source>
</evidence>